<gene>
    <name evidence="1" type="ORF">LCGC14_1120940</name>
</gene>
<sequence length="111" mass="12450">MIYCYSIESGEIFERNFPFGKAPERIRIVSDVFATRDFAAEQVGRPSKTGWPITCCASGVNANQAQELRDELKKCGVPTEVTVNGDPIYTSHEHRKKALRARGIHDNNSFC</sequence>
<reference evidence="1" key="1">
    <citation type="journal article" date="2015" name="Nature">
        <title>Complex archaea that bridge the gap between prokaryotes and eukaryotes.</title>
        <authorList>
            <person name="Spang A."/>
            <person name="Saw J.H."/>
            <person name="Jorgensen S.L."/>
            <person name="Zaremba-Niedzwiedzka K."/>
            <person name="Martijn J."/>
            <person name="Lind A.E."/>
            <person name="van Eijk R."/>
            <person name="Schleper C."/>
            <person name="Guy L."/>
            <person name="Ettema T.J."/>
        </authorList>
    </citation>
    <scope>NUCLEOTIDE SEQUENCE</scope>
</reference>
<dbReference type="EMBL" id="LAZR01005182">
    <property type="protein sequence ID" value="KKN02117.1"/>
    <property type="molecule type" value="Genomic_DNA"/>
</dbReference>
<accession>A0A0F9MRS7</accession>
<protein>
    <submittedName>
        <fullName evidence="1">Uncharacterized protein</fullName>
    </submittedName>
</protein>
<evidence type="ECO:0000313" key="1">
    <source>
        <dbReference type="EMBL" id="KKN02117.1"/>
    </source>
</evidence>
<comment type="caution">
    <text evidence="1">The sequence shown here is derived from an EMBL/GenBank/DDBJ whole genome shotgun (WGS) entry which is preliminary data.</text>
</comment>
<proteinExistence type="predicted"/>
<name>A0A0F9MRS7_9ZZZZ</name>
<organism evidence="1">
    <name type="scientific">marine sediment metagenome</name>
    <dbReference type="NCBI Taxonomy" id="412755"/>
    <lineage>
        <taxon>unclassified sequences</taxon>
        <taxon>metagenomes</taxon>
        <taxon>ecological metagenomes</taxon>
    </lineage>
</organism>
<dbReference type="AlphaFoldDB" id="A0A0F9MRS7"/>